<dbReference type="SMART" id="SM00530">
    <property type="entry name" value="HTH_XRE"/>
    <property type="match status" value="1"/>
</dbReference>
<accession>A0A6J4L436</accession>
<dbReference type="CDD" id="cd00093">
    <property type="entry name" value="HTH_XRE"/>
    <property type="match status" value="1"/>
</dbReference>
<protein>
    <recommendedName>
        <fullName evidence="2">HTH cro/C1-type domain-containing protein</fullName>
    </recommendedName>
</protein>
<dbReference type="InterPro" id="IPR049945">
    <property type="entry name" value="AAA_22"/>
</dbReference>
<dbReference type="PRINTS" id="PR00364">
    <property type="entry name" value="DISEASERSIST"/>
</dbReference>
<dbReference type="SUPFAM" id="SSF48452">
    <property type="entry name" value="TPR-like"/>
    <property type="match status" value="1"/>
</dbReference>
<feature type="domain" description="HTH cro/C1-type" evidence="2">
    <location>
        <begin position="20"/>
        <end position="75"/>
    </location>
</feature>
<dbReference type="PANTHER" id="PTHR47691">
    <property type="entry name" value="REGULATOR-RELATED"/>
    <property type="match status" value="1"/>
</dbReference>
<reference evidence="3" key="1">
    <citation type="submission" date="2020-02" db="EMBL/GenBank/DDBJ databases">
        <authorList>
            <person name="Meier V. D."/>
        </authorList>
    </citation>
    <scope>NUCLEOTIDE SEQUENCE</scope>
    <source>
        <strain evidence="3">AVDCRST_MAG07</strain>
    </source>
</reference>
<name>A0A6J4L436_9ACTN</name>
<evidence type="ECO:0000259" key="2">
    <source>
        <dbReference type="PROSITE" id="PS50943"/>
    </source>
</evidence>
<dbReference type="PROSITE" id="PS50943">
    <property type="entry name" value="HTH_CROC1"/>
    <property type="match status" value="1"/>
</dbReference>
<organism evidence="3">
    <name type="scientific">uncultured Frankineae bacterium</name>
    <dbReference type="NCBI Taxonomy" id="437475"/>
    <lineage>
        <taxon>Bacteria</taxon>
        <taxon>Bacillati</taxon>
        <taxon>Actinomycetota</taxon>
        <taxon>Actinomycetes</taxon>
        <taxon>Frankiales</taxon>
        <taxon>environmental samples</taxon>
    </lineage>
</organism>
<dbReference type="Pfam" id="PF13560">
    <property type="entry name" value="HTH_31"/>
    <property type="match status" value="1"/>
</dbReference>
<evidence type="ECO:0000256" key="1">
    <source>
        <dbReference type="SAM" id="MobiDB-lite"/>
    </source>
</evidence>
<dbReference type="InterPro" id="IPR001387">
    <property type="entry name" value="Cro/C1-type_HTH"/>
</dbReference>
<proteinExistence type="predicted"/>
<dbReference type="EMBL" id="CADCUB010000063">
    <property type="protein sequence ID" value="CAA9321761.1"/>
    <property type="molecule type" value="Genomic_DNA"/>
</dbReference>
<evidence type="ECO:0000313" key="3">
    <source>
        <dbReference type="EMBL" id="CAA9321761.1"/>
    </source>
</evidence>
<dbReference type="InterPro" id="IPR027417">
    <property type="entry name" value="P-loop_NTPase"/>
</dbReference>
<dbReference type="Pfam" id="PF13401">
    <property type="entry name" value="AAA_22"/>
    <property type="match status" value="1"/>
</dbReference>
<dbReference type="GO" id="GO:0003677">
    <property type="term" value="F:DNA binding"/>
    <property type="evidence" value="ECO:0007669"/>
    <property type="project" value="InterPro"/>
</dbReference>
<sequence>MSSPHAAPSAQTSTTFGAQLRTLREAAGLTQEELAERAGLTSYAVSALERGRRQRPYPHTVRSLCDALGAGAQERALLLAAVPRRPAPAAGPSSAPPDPAPGDAPPTDGPVGAGPLEGQRQGDHRHDARLGVAPAQRPPSLRAADTRLLGRDDDIAALTGLLLQQERRLVTLTGTGGVGKSRLATSVVAQVAAEFPDGVAVVSLAPLSDPSAVLPAVARAFGGAVLEGPETEQLLADHLRPLRVLLVLDNLEHLLSAADQVAALVAHCPRLVVLVTSRAPLRVRGETEYPVQPLAVPPPAATDPDELTACAAVEVFVDRAQSVAPGFEVTPDNAPAVAALCRQLAGIPLALELAAARIRFLSPQALLSRLDDAMARAGGPDLPERQRTLRATFDWSYDLLAPQEQRLLRLLSVFAGGCALEELEDVSARLGDGEPVLALLEVLCEHSLVVVSTDPDGQPRFGLLEPVAQYARSQQSAQERARARTAHAACFLALAERAAPEYQRGEQVTWLDRAEREDANTTAALHWALQQGDGETAGRLCWALWLFWWLRGRLVVGRRLTEAALPLEMSAEVRTRTTNTAACMAFALGDLAAAGPHWREAERLALAGEDAYGKGGATAGVGLVALAEGDLDTAERQFVRALPWAAQAGVYGDWLQSLVHVWLGTVHMLRGELDRADEAMRGGLQSARARGDRLTAYVALYNLSQLAVARGLHGVARDHLHEGIRLTEETGDLANLVYLLEQLAVVDGATGAPHRVAVLLGAAESVRDIVGAQTYGYYKPDEAQRRQAAADAQEQLGEDVYGDALDAGRTLSPDEATTYALTGTGVTAPH</sequence>
<dbReference type="InterPro" id="IPR011990">
    <property type="entry name" value="TPR-like_helical_dom_sf"/>
</dbReference>
<dbReference type="GO" id="GO:0016887">
    <property type="term" value="F:ATP hydrolysis activity"/>
    <property type="evidence" value="ECO:0007669"/>
    <property type="project" value="InterPro"/>
</dbReference>
<dbReference type="InterPro" id="IPR010982">
    <property type="entry name" value="Lambda_DNA-bd_dom_sf"/>
</dbReference>
<dbReference type="InterPro" id="IPR058852">
    <property type="entry name" value="HTH_77"/>
</dbReference>
<feature type="compositionally biased region" description="Pro residues" evidence="1">
    <location>
        <begin position="94"/>
        <end position="108"/>
    </location>
</feature>
<dbReference type="Pfam" id="PF25872">
    <property type="entry name" value="HTH_77"/>
    <property type="match status" value="1"/>
</dbReference>
<dbReference type="SUPFAM" id="SSF47413">
    <property type="entry name" value="lambda repressor-like DNA-binding domains"/>
    <property type="match status" value="1"/>
</dbReference>
<feature type="region of interest" description="Disordered" evidence="1">
    <location>
        <begin position="85"/>
        <end position="125"/>
    </location>
</feature>
<dbReference type="Gene3D" id="1.10.260.40">
    <property type="entry name" value="lambda repressor-like DNA-binding domains"/>
    <property type="match status" value="1"/>
</dbReference>
<dbReference type="Gene3D" id="1.25.40.10">
    <property type="entry name" value="Tetratricopeptide repeat domain"/>
    <property type="match status" value="1"/>
</dbReference>
<gene>
    <name evidence="3" type="ORF">AVDCRST_MAG07-1290</name>
</gene>
<dbReference type="SUPFAM" id="SSF52540">
    <property type="entry name" value="P-loop containing nucleoside triphosphate hydrolases"/>
    <property type="match status" value="1"/>
</dbReference>
<dbReference type="PANTHER" id="PTHR47691:SF3">
    <property type="entry name" value="HTH-TYPE TRANSCRIPTIONAL REGULATOR RV0890C-RELATED"/>
    <property type="match status" value="1"/>
</dbReference>
<dbReference type="Gene3D" id="3.40.50.300">
    <property type="entry name" value="P-loop containing nucleotide triphosphate hydrolases"/>
    <property type="match status" value="1"/>
</dbReference>
<dbReference type="AlphaFoldDB" id="A0A6J4L436"/>